<organism evidence="1 2">
    <name type="scientific">Kribbella rubisoli</name>
    <dbReference type="NCBI Taxonomy" id="3075929"/>
    <lineage>
        <taxon>Bacteria</taxon>
        <taxon>Bacillati</taxon>
        <taxon>Actinomycetota</taxon>
        <taxon>Actinomycetes</taxon>
        <taxon>Propionibacteriales</taxon>
        <taxon>Kribbellaceae</taxon>
        <taxon>Kribbella</taxon>
    </lineage>
</organism>
<keyword evidence="2" id="KW-1185">Reference proteome</keyword>
<dbReference type="EMBL" id="SHKR01000012">
    <property type="protein sequence ID" value="RZU16428.1"/>
    <property type="molecule type" value="Genomic_DNA"/>
</dbReference>
<name>A0A4Q7X1F0_9ACTN</name>
<dbReference type="RefSeq" id="WP_130445339.1">
    <property type="nucleotide sequence ID" value="NZ_SHKR01000012.1"/>
</dbReference>
<reference evidence="1 2" key="1">
    <citation type="journal article" date="2015" name="Stand. Genomic Sci.">
        <title>Genomic Encyclopedia of Bacterial and Archaeal Type Strains, Phase III: the genomes of soil and plant-associated and newly described type strains.</title>
        <authorList>
            <person name="Whitman W.B."/>
            <person name="Woyke T."/>
            <person name="Klenk H.P."/>
            <person name="Zhou Y."/>
            <person name="Lilburn T.G."/>
            <person name="Beck B.J."/>
            <person name="De Vos P."/>
            <person name="Vandamme P."/>
            <person name="Eisen J.A."/>
            <person name="Garrity G."/>
            <person name="Hugenholtz P."/>
            <person name="Kyrpides N.C."/>
        </authorList>
    </citation>
    <scope>NUCLEOTIDE SEQUENCE [LARGE SCALE GENOMIC DNA]</scope>
    <source>
        <strain evidence="1 2">VKM Ac-2540</strain>
    </source>
</reference>
<dbReference type="Proteomes" id="UP000292027">
    <property type="component" value="Unassembled WGS sequence"/>
</dbReference>
<accession>A0A4Q7X1F0</accession>
<sequence length="162" mass="17200">MSRREFAAARSAGLLVRNEVRLVRALETSAVTLLVRYLQAHGFPYVERQPSSSNRALDAIAGTPGVVWSVRSTRDPSGVPDVRQVDGWLVALEAYVRRVGADVAVLVVAVPGAQLSEVAGWRAVVSHGPGRRWRLLVGAVPPLLAAMGYGGAPCPDDPPEAA</sequence>
<comment type="caution">
    <text evidence="1">The sequence shown here is derived from an EMBL/GenBank/DDBJ whole genome shotgun (WGS) entry which is preliminary data.</text>
</comment>
<gene>
    <name evidence="1" type="ORF">EV645_3993</name>
</gene>
<evidence type="ECO:0000313" key="1">
    <source>
        <dbReference type="EMBL" id="RZU16428.1"/>
    </source>
</evidence>
<protein>
    <submittedName>
        <fullName evidence="1">Uncharacterized protein</fullName>
    </submittedName>
</protein>
<proteinExistence type="predicted"/>
<dbReference type="OrthoDB" id="3630198at2"/>
<dbReference type="AlphaFoldDB" id="A0A4Q7X1F0"/>
<evidence type="ECO:0000313" key="2">
    <source>
        <dbReference type="Proteomes" id="UP000292027"/>
    </source>
</evidence>